<protein>
    <submittedName>
        <fullName evidence="2">Uncharacterized protein</fullName>
    </submittedName>
</protein>
<dbReference type="AlphaFoldDB" id="A0A8X6RIJ0"/>
<sequence>MVNQARYKNNRSIQFSFGVVLLSCKVAAPLSLQLSMRISYSLKQYWKLSCVSLYWRPAAFSSTDLTGSNRILLLVEFHLSIQIEIAWPSRFGSVECLPNFKLKAASVALLNSHTSYIMKFPSKRMGNMARYDLLAELKKKGHYLHLLGSGMLGIIMGVLRGDDGFLYANSDYRKGGEVDGF</sequence>
<name>A0A8X6RIJ0_TRICX</name>
<keyword evidence="1" id="KW-0472">Membrane</keyword>
<comment type="caution">
    <text evidence="2">The sequence shown here is derived from an EMBL/GenBank/DDBJ whole genome shotgun (WGS) entry which is preliminary data.</text>
</comment>
<evidence type="ECO:0000256" key="1">
    <source>
        <dbReference type="SAM" id="Phobius"/>
    </source>
</evidence>
<dbReference type="EMBL" id="BMAU01021189">
    <property type="protein sequence ID" value="GFX95936.1"/>
    <property type="molecule type" value="Genomic_DNA"/>
</dbReference>
<dbReference type="PROSITE" id="PS51257">
    <property type="entry name" value="PROKAR_LIPOPROTEIN"/>
    <property type="match status" value="1"/>
</dbReference>
<dbReference type="Proteomes" id="UP000887159">
    <property type="component" value="Unassembled WGS sequence"/>
</dbReference>
<gene>
    <name evidence="2" type="ORF">TNCV_2085161</name>
</gene>
<accession>A0A8X6RIJ0</accession>
<keyword evidence="1" id="KW-0812">Transmembrane</keyword>
<evidence type="ECO:0000313" key="2">
    <source>
        <dbReference type="EMBL" id="GFX95936.1"/>
    </source>
</evidence>
<keyword evidence="1" id="KW-1133">Transmembrane helix</keyword>
<proteinExistence type="predicted"/>
<reference evidence="2" key="1">
    <citation type="submission" date="2020-08" db="EMBL/GenBank/DDBJ databases">
        <title>Multicomponent nature underlies the extraordinary mechanical properties of spider dragline silk.</title>
        <authorList>
            <person name="Kono N."/>
            <person name="Nakamura H."/>
            <person name="Mori M."/>
            <person name="Yoshida Y."/>
            <person name="Ohtoshi R."/>
            <person name="Malay A.D."/>
            <person name="Moran D.A.P."/>
            <person name="Tomita M."/>
            <person name="Numata K."/>
            <person name="Arakawa K."/>
        </authorList>
    </citation>
    <scope>NUCLEOTIDE SEQUENCE</scope>
</reference>
<feature type="transmembrane region" description="Helical" evidence="1">
    <location>
        <begin position="12"/>
        <end position="32"/>
    </location>
</feature>
<evidence type="ECO:0000313" key="3">
    <source>
        <dbReference type="Proteomes" id="UP000887159"/>
    </source>
</evidence>
<keyword evidence="3" id="KW-1185">Reference proteome</keyword>
<organism evidence="2 3">
    <name type="scientific">Trichonephila clavipes</name>
    <name type="common">Golden silk orbweaver</name>
    <name type="synonym">Nephila clavipes</name>
    <dbReference type="NCBI Taxonomy" id="2585209"/>
    <lineage>
        <taxon>Eukaryota</taxon>
        <taxon>Metazoa</taxon>
        <taxon>Ecdysozoa</taxon>
        <taxon>Arthropoda</taxon>
        <taxon>Chelicerata</taxon>
        <taxon>Arachnida</taxon>
        <taxon>Araneae</taxon>
        <taxon>Araneomorphae</taxon>
        <taxon>Entelegynae</taxon>
        <taxon>Araneoidea</taxon>
        <taxon>Nephilidae</taxon>
        <taxon>Trichonephila</taxon>
    </lineage>
</organism>